<feature type="transmembrane region" description="Helical" evidence="3">
    <location>
        <begin position="55"/>
        <end position="76"/>
    </location>
</feature>
<feature type="transmembrane region" description="Helical" evidence="3">
    <location>
        <begin position="257"/>
        <end position="284"/>
    </location>
</feature>
<evidence type="ECO:0000256" key="1">
    <source>
        <dbReference type="ARBA" id="ARBA00006464"/>
    </source>
</evidence>
<dbReference type="Proteomes" id="UP000432089">
    <property type="component" value="Unassembled WGS sequence"/>
</dbReference>
<protein>
    <submittedName>
        <fullName evidence="5">Exopolysaccharide biosynthesis UDP-galactose-lipid carrier transferase</fullName>
    </submittedName>
</protein>
<feature type="transmembrane region" description="Helical" evidence="3">
    <location>
        <begin position="21"/>
        <end position="43"/>
    </location>
</feature>
<dbReference type="GO" id="GO:0016780">
    <property type="term" value="F:phosphotransferase activity, for other substituted phosphate groups"/>
    <property type="evidence" value="ECO:0007669"/>
    <property type="project" value="TreeGrafter"/>
</dbReference>
<feature type="transmembrane region" description="Helical" evidence="3">
    <location>
        <begin position="88"/>
        <end position="105"/>
    </location>
</feature>
<organism evidence="5 6">
    <name type="scientific">Plantimonas leprariae</name>
    <dbReference type="NCBI Taxonomy" id="2615207"/>
    <lineage>
        <taxon>Bacteria</taxon>
        <taxon>Pseudomonadati</taxon>
        <taxon>Pseudomonadota</taxon>
        <taxon>Alphaproteobacteria</taxon>
        <taxon>Hyphomicrobiales</taxon>
        <taxon>Aurantimonadaceae</taxon>
        <taxon>Plantimonas</taxon>
    </lineage>
</organism>
<keyword evidence="3" id="KW-1133">Transmembrane helix</keyword>
<comment type="similarity">
    <text evidence="1">Belongs to the bacterial sugar transferase family.</text>
</comment>
<feature type="transmembrane region" description="Helical" evidence="3">
    <location>
        <begin position="111"/>
        <end position="133"/>
    </location>
</feature>
<reference evidence="5 6" key="1">
    <citation type="submission" date="2019-09" db="EMBL/GenBank/DDBJ databases">
        <title>YIM 132180 draft genome.</title>
        <authorList>
            <person name="Zhang K."/>
        </authorList>
    </citation>
    <scope>NUCLEOTIDE SEQUENCE [LARGE SCALE GENOMIC DNA]</scope>
    <source>
        <strain evidence="5 6">YIM 132180</strain>
    </source>
</reference>
<dbReference type="PANTHER" id="PTHR30576">
    <property type="entry name" value="COLANIC BIOSYNTHESIS UDP-GLUCOSE LIPID CARRIER TRANSFERASE"/>
    <property type="match status" value="1"/>
</dbReference>
<keyword evidence="2" id="KW-0270">Exopolysaccharide synthesis</keyword>
<evidence type="ECO:0000259" key="4">
    <source>
        <dbReference type="Pfam" id="PF02397"/>
    </source>
</evidence>
<keyword evidence="5" id="KW-0808">Transferase</keyword>
<dbReference type="EMBL" id="VZDO01000005">
    <property type="protein sequence ID" value="KAB0680351.1"/>
    <property type="molecule type" value="Genomic_DNA"/>
</dbReference>
<dbReference type="InterPro" id="IPR003362">
    <property type="entry name" value="Bact_transf"/>
</dbReference>
<proteinExistence type="inferred from homology"/>
<feature type="domain" description="Bacterial sugar transferase" evidence="4">
    <location>
        <begin position="255"/>
        <end position="448"/>
    </location>
</feature>
<evidence type="ECO:0000313" key="6">
    <source>
        <dbReference type="Proteomes" id="UP000432089"/>
    </source>
</evidence>
<evidence type="ECO:0000313" key="5">
    <source>
        <dbReference type="EMBL" id="KAB0680351.1"/>
    </source>
</evidence>
<comment type="caution">
    <text evidence="5">The sequence shown here is derived from an EMBL/GenBank/DDBJ whole genome shotgun (WGS) entry which is preliminary data.</text>
</comment>
<gene>
    <name evidence="5" type="ORF">F6X38_09250</name>
</gene>
<evidence type="ECO:0000256" key="2">
    <source>
        <dbReference type="ARBA" id="ARBA00023169"/>
    </source>
</evidence>
<dbReference type="GO" id="GO:0000271">
    <property type="term" value="P:polysaccharide biosynthetic process"/>
    <property type="evidence" value="ECO:0007669"/>
    <property type="project" value="UniProtKB-KW"/>
</dbReference>
<name>A0A7V7PQD8_9HYPH</name>
<dbReference type="PANTHER" id="PTHR30576:SF10">
    <property type="entry name" value="SLL5057 PROTEIN"/>
    <property type="match status" value="1"/>
</dbReference>
<keyword evidence="6" id="KW-1185">Reference proteome</keyword>
<dbReference type="AlphaFoldDB" id="A0A7V7PQD8"/>
<evidence type="ECO:0000256" key="3">
    <source>
        <dbReference type="SAM" id="Phobius"/>
    </source>
</evidence>
<keyword evidence="3" id="KW-0472">Membrane</keyword>
<dbReference type="Pfam" id="PF02397">
    <property type="entry name" value="Bac_transf"/>
    <property type="match status" value="1"/>
</dbReference>
<sequence>MREWERLPTLLIDRLPRLATQLLLIAGDVGAYFAAYFVLLPFLPEEPQGIELDRILLLLGAASIIVFASEALYPGYRFYGQEHLRRRTIGTLKVAGLAGIGAILVPGGWPLAFPIVGFLGLGLAIQPATCHLARRLCRMLGVWGERAVIIAGPNRAPILTAHFTQCWQYGIRPESLSSESRRRGRDAAARIALITGDTASVLDELTAARSRFSEIVLLADTPKLRIAGLRPADLNGQIGIRVAFGNRRPGLEWPRRLMDLAIAVPAALLTAPLVMAAGAAIYAIDGGPIFFRQAREGLSGKPVHVLKLRTMYKDAERRLDSVLRADPAMAAEWSKHFKLRKDPRILPVIGHLLRSTSLDELPQLLNVLAGQMAIVGPRPFPGYHLSAMSGEFRKKRRSVTPGLTGLWQISERSSADLDLQCQLDDFYIDNRSLSLDLHILLQTIPAVFRRDSAY</sequence>
<keyword evidence="3" id="KW-0812">Transmembrane</keyword>
<accession>A0A7V7PQD8</accession>